<dbReference type="AlphaFoldDB" id="A0A1L7NPW9"/>
<gene>
    <name evidence="1" type="ORF">KF715C_pC830</name>
</gene>
<name>A0A1L7NPW9_PSEPU</name>
<protein>
    <submittedName>
        <fullName evidence="1">Uncharacterized protein</fullName>
    </submittedName>
</protein>
<evidence type="ECO:0000313" key="1">
    <source>
        <dbReference type="EMBL" id="BAW27516.1"/>
    </source>
</evidence>
<geneLocation type="plasmid" evidence="2">
    <name>pkf715c dna</name>
</geneLocation>
<accession>A0A1L7NPW9</accession>
<dbReference type="RefSeq" id="WP_231995382.1">
    <property type="nucleotide sequence ID" value="NZ_AP015032.1"/>
</dbReference>
<keyword evidence="1" id="KW-0614">Plasmid</keyword>
<reference evidence="1 2" key="1">
    <citation type="submission" date="2015-11" db="EMBL/GenBank/DDBJ databases">
        <title>Complete genome sequencing of a biphenyl-degrading bacterium, Pseudomonas putida KF715 (=NBRC110667).</title>
        <authorList>
            <person name="Suenaga H."/>
            <person name="Fujihara N."/>
            <person name="Watanabe T."/>
            <person name="Hirose J."/>
            <person name="Kimura N."/>
            <person name="Yamazoe A."/>
            <person name="Hosoyama A."/>
            <person name="Shimodaira J."/>
            <person name="Furukawa K."/>
        </authorList>
    </citation>
    <scope>NUCLEOTIDE SEQUENCE [LARGE SCALE GENOMIC DNA]</scope>
    <source>
        <strain evidence="1 2">KF715</strain>
        <plasmid evidence="2">Plasmid pkf715c dna</plasmid>
    </source>
</reference>
<sequence>MSENSAPATLKTGDPHESHLVLSHLTRCLGSYLYRYGSEIQLHESLAKVLDDAGYKHTREFVLDARNRADFLVEGGIVIEVKVDGTLSEALRQVDRYINLEQVKGVILASTQRWADTPMADRPAWKGKPFAMIRLGRQCL</sequence>
<dbReference type="EMBL" id="AP015032">
    <property type="protein sequence ID" value="BAW27516.1"/>
    <property type="molecule type" value="Genomic_DNA"/>
</dbReference>
<organism evidence="1 2">
    <name type="scientific">Pseudomonas putida</name>
    <name type="common">Arthrobacter siderocapsulatus</name>
    <dbReference type="NCBI Taxonomy" id="303"/>
    <lineage>
        <taxon>Bacteria</taxon>
        <taxon>Pseudomonadati</taxon>
        <taxon>Pseudomonadota</taxon>
        <taxon>Gammaproteobacteria</taxon>
        <taxon>Pseudomonadales</taxon>
        <taxon>Pseudomonadaceae</taxon>
        <taxon>Pseudomonas</taxon>
    </lineage>
</organism>
<evidence type="ECO:0000313" key="2">
    <source>
        <dbReference type="Proteomes" id="UP000218731"/>
    </source>
</evidence>
<proteinExistence type="predicted"/>
<dbReference type="Proteomes" id="UP000218731">
    <property type="component" value="Plasmid pKF715C"/>
</dbReference>